<dbReference type="EMBL" id="AWVP01000104">
    <property type="protein sequence ID" value="ERK56039.1"/>
    <property type="molecule type" value="Genomic_DNA"/>
</dbReference>
<name>U2QIL2_9BACL</name>
<organism evidence="1 2">
    <name type="scientific">Gemella bergeri ATCC 700627</name>
    <dbReference type="NCBI Taxonomy" id="1321820"/>
    <lineage>
        <taxon>Bacteria</taxon>
        <taxon>Bacillati</taxon>
        <taxon>Bacillota</taxon>
        <taxon>Bacilli</taxon>
        <taxon>Bacillales</taxon>
        <taxon>Gemellaceae</taxon>
        <taxon>Gemella</taxon>
    </lineage>
</organism>
<dbReference type="Proteomes" id="UP000016637">
    <property type="component" value="Unassembled WGS sequence"/>
</dbReference>
<comment type="caution">
    <text evidence="1">The sequence shown here is derived from an EMBL/GenBank/DDBJ whole genome shotgun (WGS) entry which is preliminary data.</text>
</comment>
<keyword evidence="2" id="KW-1185">Reference proteome</keyword>
<gene>
    <name evidence="1" type="ORF">HMPREF1983_01576</name>
</gene>
<dbReference type="HOGENOM" id="CLU_3099233_0_0_9"/>
<reference evidence="1 2" key="1">
    <citation type="submission" date="2013-08" db="EMBL/GenBank/DDBJ databases">
        <authorList>
            <person name="Weinstock G."/>
            <person name="Sodergren E."/>
            <person name="Wylie T."/>
            <person name="Fulton L."/>
            <person name="Fulton R."/>
            <person name="Fronick C."/>
            <person name="O'Laughlin M."/>
            <person name="Godfrey J."/>
            <person name="Miner T."/>
            <person name="Herter B."/>
            <person name="Appelbaum E."/>
            <person name="Cordes M."/>
            <person name="Lek S."/>
            <person name="Wollam A."/>
            <person name="Pepin K.H."/>
            <person name="Palsikar V.B."/>
            <person name="Mitreva M."/>
            <person name="Wilson R.K."/>
        </authorList>
    </citation>
    <scope>NUCLEOTIDE SEQUENCE [LARGE SCALE GENOMIC DNA]</scope>
    <source>
        <strain evidence="1 2">ATCC 700627</strain>
    </source>
</reference>
<proteinExistence type="predicted"/>
<protein>
    <submittedName>
        <fullName evidence="1">Uncharacterized protein</fullName>
    </submittedName>
</protein>
<evidence type="ECO:0000313" key="1">
    <source>
        <dbReference type="EMBL" id="ERK56039.1"/>
    </source>
</evidence>
<accession>U2QIL2</accession>
<dbReference type="AlphaFoldDB" id="U2QIL2"/>
<sequence length="51" mass="5734">MVATIFNFYRFYGNKTGSISVIVKTMKKLDKWNATLTLIASTVSVCTLTKK</sequence>
<evidence type="ECO:0000313" key="2">
    <source>
        <dbReference type="Proteomes" id="UP000016637"/>
    </source>
</evidence>
<dbReference type="PATRIC" id="fig|1321820.3.peg.1500"/>